<dbReference type="AlphaFoldDB" id="A0AAW8G6G9"/>
<comment type="caution">
    <text evidence="4">The sequence shown here is derived from an EMBL/GenBank/DDBJ whole genome shotgun (WGS) entry which is preliminary data.</text>
</comment>
<dbReference type="EMBL" id="JAUTBB010000001">
    <property type="protein sequence ID" value="MDQ1118060.1"/>
    <property type="molecule type" value="Genomic_DNA"/>
</dbReference>
<dbReference type="PROSITE" id="PS51318">
    <property type="entry name" value="TAT"/>
    <property type="match status" value="1"/>
</dbReference>
<dbReference type="SUPFAM" id="SSF53474">
    <property type="entry name" value="alpha/beta-Hydrolases"/>
    <property type="match status" value="1"/>
</dbReference>
<reference evidence="4" key="1">
    <citation type="submission" date="2023-07" db="EMBL/GenBank/DDBJ databases">
        <title>Functional and genomic diversity of the sorghum phyllosphere microbiome.</title>
        <authorList>
            <person name="Shade A."/>
        </authorList>
    </citation>
    <scope>NUCLEOTIDE SEQUENCE</scope>
    <source>
        <strain evidence="4">SORGH_AS_0908</strain>
    </source>
</reference>
<protein>
    <submittedName>
        <fullName evidence="4">Pimeloyl-ACP methyl ester carboxylesterase</fullName>
    </submittedName>
</protein>
<sequence>MRQNDKMSGTPLHTPGIGGEPALTRRAILMALGAAATLPMGAWAAAPAALASRTFATLRHTTHYLECGPADGPLMIFMHGWPELGLIWRAQMQAFAAAGWRCIAPDMRGYGGSSAPAAIDAYTNEQVVRDMADLHDHLGGRPAIWIGHDWGSVIAASLVAHAPARSRGVVLISVPYFPDANALPTLVPLVDRTIYPADAYPDGQWDYYRYYTTHFEAAVADLDADKAASLASIYRSGDPASVGKPSPNAGVTRKGGRFGEAHRAPPTRPDPALWPAADFAALVASFNVHGFRPPCAWYLNDAANIAYARRAPDGGRISLPVLFVNGQYDQINTINGNRYGEPMRAACADLTTADLLGAHWLPLERKSELIGAIQAWLQAKHLSATRA</sequence>
<dbReference type="PRINTS" id="PR00412">
    <property type="entry name" value="EPOXHYDRLASE"/>
</dbReference>
<dbReference type="InterPro" id="IPR006311">
    <property type="entry name" value="TAT_signal"/>
</dbReference>
<feature type="domain" description="AB hydrolase-1" evidence="3">
    <location>
        <begin position="73"/>
        <end position="362"/>
    </location>
</feature>
<organism evidence="4 5">
    <name type="scientific">Pseudoxanthomonas winnipegensis</name>
    <dbReference type="NCBI Taxonomy" id="2480810"/>
    <lineage>
        <taxon>Bacteria</taxon>
        <taxon>Pseudomonadati</taxon>
        <taxon>Pseudomonadota</taxon>
        <taxon>Gammaproteobacteria</taxon>
        <taxon>Lysobacterales</taxon>
        <taxon>Lysobacteraceae</taxon>
        <taxon>Pseudoxanthomonas</taxon>
    </lineage>
</organism>
<dbReference type="Pfam" id="PF00561">
    <property type="entry name" value="Abhydrolase_1"/>
    <property type="match status" value="1"/>
</dbReference>
<dbReference type="InterPro" id="IPR000639">
    <property type="entry name" value="Epox_hydrolase-like"/>
</dbReference>
<dbReference type="RefSeq" id="WP_306995848.1">
    <property type="nucleotide sequence ID" value="NZ_JAUTBB010000001.1"/>
</dbReference>
<evidence type="ECO:0000256" key="1">
    <source>
        <dbReference type="ARBA" id="ARBA00022801"/>
    </source>
</evidence>
<evidence type="ECO:0000256" key="2">
    <source>
        <dbReference type="SAM" id="MobiDB-lite"/>
    </source>
</evidence>
<name>A0AAW8G6G9_9GAMM</name>
<dbReference type="GO" id="GO:0016787">
    <property type="term" value="F:hydrolase activity"/>
    <property type="evidence" value="ECO:0007669"/>
    <property type="project" value="UniProtKB-KW"/>
</dbReference>
<feature type="region of interest" description="Disordered" evidence="2">
    <location>
        <begin position="241"/>
        <end position="265"/>
    </location>
</feature>
<dbReference type="PANTHER" id="PTHR43329">
    <property type="entry name" value="EPOXIDE HYDROLASE"/>
    <property type="match status" value="1"/>
</dbReference>
<proteinExistence type="predicted"/>
<evidence type="ECO:0000259" key="3">
    <source>
        <dbReference type="Pfam" id="PF00561"/>
    </source>
</evidence>
<gene>
    <name evidence="4" type="ORF">QE383_000368</name>
</gene>
<dbReference type="Proteomes" id="UP001234354">
    <property type="component" value="Unassembled WGS sequence"/>
</dbReference>
<dbReference type="InterPro" id="IPR000073">
    <property type="entry name" value="AB_hydrolase_1"/>
</dbReference>
<accession>A0AAW8G6G9</accession>
<dbReference type="Gene3D" id="3.40.50.1820">
    <property type="entry name" value="alpha/beta hydrolase"/>
    <property type="match status" value="1"/>
</dbReference>
<evidence type="ECO:0000313" key="4">
    <source>
        <dbReference type="EMBL" id="MDQ1118060.1"/>
    </source>
</evidence>
<keyword evidence="1" id="KW-0378">Hydrolase</keyword>
<dbReference type="InterPro" id="IPR029058">
    <property type="entry name" value="AB_hydrolase_fold"/>
</dbReference>
<evidence type="ECO:0000313" key="5">
    <source>
        <dbReference type="Proteomes" id="UP001234354"/>
    </source>
</evidence>